<dbReference type="EC" id="2.7.1.68" evidence="2"/>
<evidence type="ECO:0000313" key="15">
    <source>
        <dbReference type="Proteomes" id="UP000620104"/>
    </source>
</evidence>
<evidence type="ECO:0000256" key="10">
    <source>
        <dbReference type="ARBA" id="ARBA00082306"/>
    </source>
</evidence>
<feature type="compositionally biased region" description="Polar residues" evidence="12">
    <location>
        <begin position="610"/>
        <end position="622"/>
    </location>
</feature>
<dbReference type="Pfam" id="PF01504">
    <property type="entry name" value="PIP5K"/>
    <property type="match status" value="1"/>
</dbReference>
<feature type="compositionally biased region" description="Basic and acidic residues" evidence="12">
    <location>
        <begin position="690"/>
        <end position="702"/>
    </location>
</feature>
<sequence length="1163" mass="127347">MTATTEIPSLPPLDFEEHESPSHHGLLDALHTHAPNLHGSPATNTAKSLTDQTAQMIGAFKRDNLSLHYGKSAGKGESNGLQDRIEKKVVTKVLDDPHAADVDGGIGRHVRSDDQTSIQDKQREATGPLYTGTSGSDVGQSVSYGPNDENIVNLRESSDSIKEESLDASLPFKAPQNGHAIVAPATNNQINPFHQLSFPDGSSPPWIAEPLSYGDPPTMAESALAPSVHIKRVSRDTVVLIPATPSVEQTSQTSGFPHEFMAQISHQDQQLELANGHLAIVENKEEKKAGLLGKFERALTKGATTHETIHTESAGNERHAENLKPIVSADFQPQGPSDHEANEVRGNAPPSPPISEPEMGPDAARATLSQPGGALFQASPNPFRMSAIMSDASAFAERLSQAPTLDTANEALSPRTPSRGLFADATSDDNNTFRSISGQSYTTEPEVMAGGEFLQGHALPQPSVNASTSGLPHAGNSDVSASILPNGTAPPAERNVVLAPPVLIGTTRSGSIAAIKRGAKGSSGTASGRNSVASTSVVDGNDREVSLASLQAGGRRMSSDRHSNKGRSSLDQISQNSLGLGIPSSSLQSVAGMLQGAPLVPPVMPERRNTTGGPSSPRITTRSPLISSQSQLQVPLSPGGSQSPAGGVVGPRKRTMTDVPGLEGSALDPDILAEADRLRKERLNRRQRKKSESEDEIARLDPESAAAGQLPIVDDIAGDNSAIKFESHLKQKERQLASDPDKVLVGNLIGEDHVNYVLMYNMLTGIRIAVSRCQAKMKRSVTESDYSAKHKYSFDIVGNELTPSARYDFKFKDYAPWIFRELREDYFHLDPADYLLSLTAKYILSELGSPGKSGSFFYFSRDYRFIIKTIHHAEHKYLRSILKDYHQHVKNNPHTLLSRFYGLHRVKLPRGRKIHFVIMNNLFPPHRDIHETYDLKGSAYGREYSEEKAKLNPKATLKDMNWLHRGRQFELGPEKRALFSEQLRRDTEFLKTIGVMDYSLLIGIHNMERGNRDNIRENQLSVFHPDVGGLVRRKPSSVKGNSEAAAVRKIVKRSDPKAMSSAIQELPTIDSTDRRHFLFYQDEGGLRATDEANRAMDIIYYLGVIDILTPYNTVKRLEHLWRGTTIDRHMISCVPPQEYGERFLRFLLSFMRGADTSNRPKME</sequence>
<evidence type="ECO:0000256" key="4">
    <source>
        <dbReference type="ARBA" id="ARBA00022679"/>
    </source>
</evidence>
<name>A0A8H3TQ49_9TREE</name>
<keyword evidence="4 11" id="KW-0808">Transferase</keyword>
<evidence type="ECO:0000256" key="2">
    <source>
        <dbReference type="ARBA" id="ARBA00012172"/>
    </source>
</evidence>
<dbReference type="FunFam" id="3.30.800.10:FF:000009">
    <property type="entry name" value="Phosphatidylinositol 4-phosphate 5-kinase its3"/>
    <property type="match status" value="1"/>
</dbReference>
<dbReference type="CDD" id="cd17303">
    <property type="entry name" value="PIPKc_PIP5K_yeast_like"/>
    <property type="match status" value="1"/>
</dbReference>
<dbReference type="PROSITE" id="PS51455">
    <property type="entry name" value="PIPK"/>
    <property type="match status" value="1"/>
</dbReference>
<dbReference type="Gene3D" id="3.30.800.10">
    <property type="entry name" value="Phosphatidylinositol Phosphate Kinase II Beta"/>
    <property type="match status" value="1"/>
</dbReference>
<keyword evidence="5 11" id="KW-0547">Nucleotide-binding</keyword>
<dbReference type="GO" id="GO:0005524">
    <property type="term" value="F:ATP binding"/>
    <property type="evidence" value="ECO:0007669"/>
    <property type="project" value="UniProtKB-UniRule"/>
</dbReference>
<feature type="region of interest" description="Disordered" evidence="12">
    <location>
        <begin position="683"/>
        <end position="703"/>
    </location>
</feature>
<evidence type="ECO:0000256" key="6">
    <source>
        <dbReference type="ARBA" id="ARBA00022777"/>
    </source>
</evidence>
<feature type="compositionally biased region" description="Polar residues" evidence="12">
    <location>
        <begin position="522"/>
        <end position="538"/>
    </location>
</feature>
<feature type="compositionally biased region" description="Polar residues" evidence="12">
    <location>
        <begin position="131"/>
        <end position="144"/>
    </location>
</feature>
<keyword evidence="7 11" id="KW-0067">ATP-binding</keyword>
<proteinExistence type="predicted"/>
<evidence type="ECO:0000256" key="1">
    <source>
        <dbReference type="ARBA" id="ARBA00000444"/>
    </source>
</evidence>
<dbReference type="InterPro" id="IPR027484">
    <property type="entry name" value="PInositol-4-P-5-kinase_N"/>
</dbReference>
<keyword evidence="3" id="KW-0597">Phosphoprotein</keyword>
<evidence type="ECO:0000313" key="14">
    <source>
        <dbReference type="EMBL" id="GHJ84274.1"/>
    </source>
</evidence>
<feature type="region of interest" description="Disordered" evidence="12">
    <location>
        <begin position="515"/>
        <end position="577"/>
    </location>
</feature>
<feature type="compositionally biased region" description="Polar residues" evidence="12">
    <location>
        <begin position="428"/>
        <end position="437"/>
    </location>
</feature>
<feature type="compositionally biased region" description="Basic and acidic residues" evidence="12">
    <location>
        <begin position="110"/>
        <end position="124"/>
    </location>
</feature>
<dbReference type="Proteomes" id="UP000620104">
    <property type="component" value="Unassembled WGS sequence"/>
</dbReference>
<evidence type="ECO:0000256" key="9">
    <source>
        <dbReference type="ARBA" id="ARBA00080374"/>
    </source>
</evidence>
<feature type="domain" description="PIPK" evidence="13">
    <location>
        <begin position="750"/>
        <end position="1151"/>
    </location>
</feature>
<dbReference type="OrthoDB" id="20783at2759"/>
<dbReference type="GO" id="GO:0016308">
    <property type="term" value="F:1-phosphatidylinositol-4-phosphate 5-kinase activity"/>
    <property type="evidence" value="ECO:0007669"/>
    <property type="project" value="UniProtKB-EC"/>
</dbReference>
<feature type="region of interest" description="Disordered" evidence="12">
    <location>
        <begin position="98"/>
        <end position="148"/>
    </location>
</feature>
<dbReference type="InterPro" id="IPR002498">
    <property type="entry name" value="PInositol-4-P-4/5-kinase_core"/>
</dbReference>
<feature type="compositionally biased region" description="Polar residues" evidence="12">
    <location>
        <begin position="566"/>
        <end position="577"/>
    </location>
</feature>
<comment type="caution">
    <text evidence="14">The sequence shown here is derived from an EMBL/GenBank/DDBJ whole genome shotgun (WGS) entry which is preliminary data.</text>
</comment>
<evidence type="ECO:0000256" key="3">
    <source>
        <dbReference type="ARBA" id="ARBA00022553"/>
    </source>
</evidence>
<reference evidence="14" key="1">
    <citation type="submission" date="2020-07" db="EMBL/GenBank/DDBJ databases">
        <title>Draft Genome Sequence of a Deep-Sea Yeast, Naganishia (Cryptococcus) liquefaciens strain N6.</title>
        <authorList>
            <person name="Han Y.W."/>
            <person name="Kajitani R."/>
            <person name="Morimoto H."/>
            <person name="Parhat M."/>
            <person name="Tsubouchi H."/>
            <person name="Bakenova O."/>
            <person name="Ogata M."/>
            <person name="Argunhan B."/>
            <person name="Aoki R."/>
            <person name="Kajiwara S."/>
            <person name="Itoh T."/>
            <person name="Iwasaki H."/>
        </authorList>
    </citation>
    <scope>NUCLEOTIDE SEQUENCE</scope>
    <source>
        <strain evidence="14">N6</strain>
    </source>
</reference>
<dbReference type="PANTHER" id="PTHR23086:SF8">
    <property type="entry name" value="PHOSPHATIDYLINOSITOL 5-PHOSPHATE 4-KINASE, ISOFORM A"/>
    <property type="match status" value="1"/>
</dbReference>
<keyword evidence="15" id="KW-1185">Reference proteome</keyword>
<evidence type="ECO:0000256" key="8">
    <source>
        <dbReference type="ARBA" id="ARBA00078403"/>
    </source>
</evidence>
<accession>A0A8H3TQ49</accession>
<evidence type="ECO:0000256" key="5">
    <source>
        <dbReference type="ARBA" id="ARBA00022741"/>
    </source>
</evidence>
<dbReference type="InterPro" id="IPR027483">
    <property type="entry name" value="PInositol-4-P-4/5-kinase_C_sf"/>
</dbReference>
<dbReference type="SUPFAM" id="SSF56104">
    <property type="entry name" value="SAICAR synthase-like"/>
    <property type="match status" value="1"/>
</dbReference>
<feature type="compositionally biased region" description="Low complexity" evidence="12">
    <location>
        <begin position="623"/>
        <end position="638"/>
    </location>
</feature>
<dbReference type="Gene3D" id="3.30.810.10">
    <property type="entry name" value="2-Layer Sandwich"/>
    <property type="match status" value="1"/>
</dbReference>
<feature type="region of interest" description="Disordered" evidence="12">
    <location>
        <begin position="1"/>
        <end position="23"/>
    </location>
</feature>
<comment type="catalytic activity">
    <reaction evidence="1">
        <text>a 1,2-diacyl-sn-glycero-3-phospho-(1D-myo-inositol 4-phosphate) + ATP = a 1,2-diacyl-sn-glycero-3-phospho-(1D-myo-inositol-4,5-bisphosphate) + ADP + H(+)</text>
        <dbReference type="Rhea" id="RHEA:14425"/>
        <dbReference type="ChEBI" id="CHEBI:15378"/>
        <dbReference type="ChEBI" id="CHEBI:30616"/>
        <dbReference type="ChEBI" id="CHEBI:58178"/>
        <dbReference type="ChEBI" id="CHEBI:58456"/>
        <dbReference type="ChEBI" id="CHEBI:456216"/>
        <dbReference type="EC" id="2.7.1.68"/>
    </reaction>
</comment>
<dbReference type="GO" id="GO:0046854">
    <property type="term" value="P:phosphatidylinositol phosphate biosynthetic process"/>
    <property type="evidence" value="ECO:0007669"/>
    <property type="project" value="UniProtKB-ARBA"/>
</dbReference>
<gene>
    <name evidence="14" type="ORF">NliqN6_0676</name>
</gene>
<evidence type="ECO:0000256" key="12">
    <source>
        <dbReference type="SAM" id="MobiDB-lite"/>
    </source>
</evidence>
<organism evidence="14 15">
    <name type="scientific">Naganishia liquefaciens</name>
    <dbReference type="NCBI Taxonomy" id="104408"/>
    <lineage>
        <taxon>Eukaryota</taxon>
        <taxon>Fungi</taxon>
        <taxon>Dikarya</taxon>
        <taxon>Basidiomycota</taxon>
        <taxon>Agaricomycotina</taxon>
        <taxon>Tremellomycetes</taxon>
        <taxon>Filobasidiales</taxon>
        <taxon>Filobasidiaceae</taxon>
        <taxon>Naganishia</taxon>
    </lineage>
</organism>
<evidence type="ECO:0000259" key="13">
    <source>
        <dbReference type="PROSITE" id="PS51455"/>
    </source>
</evidence>
<evidence type="ECO:0000256" key="7">
    <source>
        <dbReference type="ARBA" id="ARBA00022840"/>
    </source>
</evidence>
<feature type="region of interest" description="Disordered" evidence="12">
    <location>
        <begin position="598"/>
        <end position="670"/>
    </location>
</feature>
<dbReference type="GO" id="GO:0005886">
    <property type="term" value="C:plasma membrane"/>
    <property type="evidence" value="ECO:0007669"/>
    <property type="project" value="TreeGrafter"/>
</dbReference>
<keyword evidence="6 11" id="KW-0418">Kinase</keyword>
<dbReference type="PANTHER" id="PTHR23086">
    <property type="entry name" value="PHOSPHATIDYLINOSITOL-4-PHOSPHATE 5-KINASE"/>
    <property type="match status" value="1"/>
</dbReference>
<protein>
    <recommendedName>
        <fullName evidence="2">1-phosphatidylinositol-4-phosphate 5-kinase</fullName>
        <ecNumber evidence="2">2.7.1.68</ecNumber>
    </recommendedName>
    <alternativeName>
        <fullName evidence="10">1-phosphatidylinositol 4-phosphate kinase</fullName>
    </alternativeName>
    <alternativeName>
        <fullName evidence="8">Diphosphoinositide kinase</fullName>
    </alternativeName>
    <alternativeName>
        <fullName evidence="9">PIP5K</fullName>
    </alternativeName>
</protein>
<dbReference type="EMBL" id="BLZA01000007">
    <property type="protein sequence ID" value="GHJ84274.1"/>
    <property type="molecule type" value="Genomic_DNA"/>
</dbReference>
<feature type="region of interest" description="Disordered" evidence="12">
    <location>
        <begin position="328"/>
        <end position="367"/>
    </location>
</feature>
<dbReference type="InterPro" id="IPR023610">
    <property type="entry name" value="PInositol-4/5-P-5/4-kinase"/>
</dbReference>
<feature type="region of interest" description="Disordered" evidence="12">
    <location>
        <begin position="408"/>
        <end position="437"/>
    </location>
</feature>
<dbReference type="SMART" id="SM00330">
    <property type="entry name" value="PIPKc"/>
    <property type="match status" value="1"/>
</dbReference>
<dbReference type="AlphaFoldDB" id="A0A8H3TQ49"/>
<evidence type="ECO:0000256" key="11">
    <source>
        <dbReference type="PROSITE-ProRule" id="PRU00781"/>
    </source>
</evidence>